<dbReference type="RefSeq" id="WP_200759995.1">
    <property type="nucleotide sequence ID" value="NZ_AP023366.1"/>
</dbReference>
<feature type="binding site" evidence="7 9">
    <location>
        <begin position="101"/>
        <end position="102"/>
    </location>
    <ligand>
        <name>substrate</name>
    </ligand>
</feature>
<dbReference type="NCBIfam" id="NF003807">
    <property type="entry name" value="PRK05395.1-4"/>
    <property type="match status" value="1"/>
</dbReference>
<dbReference type="GO" id="GO:0009073">
    <property type="term" value="P:aromatic amino acid family biosynthetic process"/>
    <property type="evidence" value="ECO:0007669"/>
    <property type="project" value="UniProtKB-KW"/>
</dbReference>
<dbReference type="Proteomes" id="UP000593802">
    <property type="component" value="Chromosome"/>
</dbReference>
<dbReference type="KEGG" id="eff:skT53_09200"/>
<evidence type="ECO:0000256" key="2">
    <source>
        <dbReference type="ARBA" id="ARBA00004902"/>
    </source>
</evidence>
<dbReference type="EMBL" id="AP023366">
    <property type="protein sequence ID" value="BCJ85935.1"/>
    <property type="molecule type" value="Genomic_DNA"/>
</dbReference>
<dbReference type="SUPFAM" id="SSF52304">
    <property type="entry name" value="Type II 3-dehydroquinate dehydratase"/>
    <property type="match status" value="1"/>
</dbReference>
<dbReference type="InterPro" id="IPR036441">
    <property type="entry name" value="DHquinase_II_sf"/>
</dbReference>
<dbReference type="GO" id="GO:0009423">
    <property type="term" value="P:chorismate biosynthetic process"/>
    <property type="evidence" value="ECO:0007669"/>
    <property type="project" value="UniProtKB-UniRule"/>
</dbReference>
<feature type="site" description="Transition state stabilizer" evidence="7 10">
    <location>
        <position position="18"/>
    </location>
</feature>
<gene>
    <name evidence="7 11" type="primary">aroQ</name>
    <name evidence="11" type="ORF">skT53_09200</name>
</gene>
<evidence type="ECO:0000256" key="3">
    <source>
        <dbReference type="ARBA" id="ARBA00011037"/>
    </source>
</evidence>
<organism evidence="11 12">
    <name type="scientific">Effusibacillus dendaii</name>
    <dbReference type="NCBI Taxonomy" id="2743772"/>
    <lineage>
        <taxon>Bacteria</taxon>
        <taxon>Bacillati</taxon>
        <taxon>Bacillota</taxon>
        <taxon>Bacilli</taxon>
        <taxon>Bacillales</taxon>
        <taxon>Alicyclobacillaceae</taxon>
        <taxon>Effusibacillus</taxon>
    </lineage>
</organism>
<comment type="catalytic activity">
    <reaction evidence="1 7">
        <text>3-dehydroquinate = 3-dehydroshikimate + H2O</text>
        <dbReference type="Rhea" id="RHEA:21096"/>
        <dbReference type="ChEBI" id="CHEBI:15377"/>
        <dbReference type="ChEBI" id="CHEBI:16630"/>
        <dbReference type="ChEBI" id="CHEBI:32364"/>
        <dbReference type="EC" id="4.2.1.10"/>
    </reaction>
</comment>
<dbReference type="CDD" id="cd00466">
    <property type="entry name" value="DHQase_II"/>
    <property type="match status" value="1"/>
</dbReference>
<protein>
    <recommendedName>
        <fullName evidence="5 7">3-dehydroquinate dehydratase</fullName>
        <shortName evidence="7">3-dehydroquinase</shortName>
        <ecNumber evidence="5 7">4.2.1.10</ecNumber>
    </recommendedName>
    <alternativeName>
        <fullName evidence="7">Type II DHQase</fullName>
    </alternativeName>
</protein>
<reference evidence="11 12" key="1">
    <citation type="submission" date="2020-08" db="EMBL/GenBank/DDBJ databases">
        <title>Complete Genome Sequence of Effusibacillus dendaii Strain skT53, Isolated from Farmland soil.</title>
        <authorList>
            <person name="Konishi T."/>
            <person name="Kawasaki H."/>
        </authorList>
    </citation>
    <scope>NUCLEOTIDE SEQUENCE [LARGE SCALE GENOMIC DNA]</scope>
    <source>
        <strain evidence="12">skT53</strain>
    </source>
</reference>
<dbReference type="InterPro" id="IPR001874">
    <property type="entry name" value="DHquinase_II"/>
</dbReference>
<dbReference type="GO" id="GO:0003855">
    <property type="term" value="F:3-dehydroquinate dehydratase activity"/>
    <property type="evidence" value="ECO:0007669"/>
    <property type="project" value="UniProtKB-UniRule"/>
</dbReference>
<dbReference type="UniPathway" id="UPA00053">
    <property type="reaction ID" value="UER00086"/>
</dbReference>
<dbReference type="PIRSF" id="PIRSF001399">
    <property type="entry name" value="DHquinase_II"/>
    <property type="match status" value="1"/>
</dbReference>
<dbReference type="EC" id="4.2.1.10" evidence="5 7"/>
<dbReference type="PROSITE" id="PS01029">
    <property type="entry name" value="DEHYDROQUINASE_II"/>
    <property type="match status" value="1"/>
</dbReference>
<proteinExistence type="inferred from homology"/>
<evidence type="ECO:0000256" key="6">
    <source>
        <dbReference type="ARBA" id="ARBA00023239"/>
    </source>
</evidence>
<dbReference type="NCBIfam" id="TIGR01088">
    <property type="entry name" value="aroQ"/>
    <property type="match status" value="1"/>
</dbReference>
<dbReference type="NCBIfam" id="NF003804">
    <property type="entry name" value="PRK05395.1-1"/>
    <property type="match status" value="1"/>
</dbReference>
<dbReference type="NCBIfam" id="NF003805">
    <property type="entry name" value="PRK05395.1-2"/>
    <property type="match status" value="1"/>
</dbReference>
<sequence length="150" mass="16442">MAQILVIHGPNLNLLGRREPQIYGTATLEDINRQLAEAARPFPVELDFFQSNHEGEIIDRIHAAFGKAAGILINPGAYTHYSIAIRDAISSVSIPTVEVHLSNIHAREEFRHHSVIAPVAVGQISGFGEYGYTLGLFALVDFIQRKGTLA</sequence>
<evidence type="ECO:0000256" key="9">
    <source>
        <dbReference type="PIRSR" id="PIRSR001399-2"/>
    </source>
</evidence>
<keyword evidence="7" id="KW-0057">Aromatic amino acid biosynthesis</keyword>
<evidence type="ECO:0000313" key="12">
    <source>
        <dbReference type="Proteomes" id="UP000593802"/>
    </source>
</evidence>
<dbReference type="Pfam" id="PF01220">
    <property type="entry name" value="DHquinase_II"/>
    <property type="match status" value="1"/>
</dbReference>
<evidence type="ECO:0000256" key="4">
    <source>
        <dbReference type="ARBA" id="ARBA00011193"/>
    </source>
</evidence>
<feature type="binding site" evidence="7 9">
    <location>
        <position position="80"/>
    </location>
    <ligand>
        <name>substrate</name>
    </ligand>
</feature>
<dbReference type="GO" id="GO:0008652">
    <property type="term" value="P:amino acid biosynthetic process"/>
    <property type="evidence" value="ECO:0007669"/>
    <property type="project" value="UniProtKB-KW"/>
</dbReference>
<dbReference type="PANTHER" id="PTHR21272">
    <property type="entry name" value="CATABOLIC 3-DEHYDROQUINASE"/>
    <property type="match status" value="1"/>
</dbReference>
<accession>A0A7I8D784</accession>
<comment type="similarity">
    <text evidence="3 7">Belongs to the type-II 3-dehydroquinase family.</text>
</comment>
<evidence type="ECO:0000256" key="7">
    <source>
        <dbReference type="HAMAP-Rule" id="MF_00169"/>
    </source>
</evidence>
<feature type="binding site" evidence="7 9">
    <location>
        <position position="111"/>
    </location>
    <ligand>
        <name>substrate</name>
    </ligand>
</feature>
<dbReference type="NCBIfam" id="NF003806">
    <property type="entry name" value="PRK05395.1-3"/>
    <property type="match status" value="1"/>
</dbReference>
<evidence type="ECO:0000256" key="5">
    <source>
        <dbReference type="ARBA" id="ARBA00012060"/>
    </source>
</evidence>
<dbReference type="Gene3D" id="3.40.50.9100">
    <property type="entry name" value="Dehydroquinase, class II"/>
    <property type="match status" value="1"/>
</dbReference>
<dbReference type="PANTHER" id="PTHR21272:SF3">
    <property type="entry name" value="CATABOLIC 3-DEHYDROQUINASE"/>
    <property type="match status" value="1"/>
</dbReference>
<name>A0A7I8D784_9BACL</name>
<dbReference type="AlphaFoldDB" id="A0A7I8D784"/>
<feature type="active site" description="Proton acceptor" evidence="7 8">
    <location>
        <position position="23"/>
    </location>
</feature>
<dbReference type="InterPro" id="IPR018509">
    <property type="entry name" value="DHquinase_II_CS"/>
</dbReference>
<evidence type="ECO:0000256" key="1">
    <source>
        <dbReference type="ARBA" id="ARBA00001864"/>
    </source>
</evidence>
<keyword evidence="6 7" id="KW-0456">Lyase</keyword>
<comment type="subunit">
    <text evidence="4 7">Homododecamer.</text>
</comment>
<evidence type="ECO:0000256" key="8">
    <source>
        <dbReference type="PIRSR" id="PIRSR001399-1"/>
    </source>
</evidence>
<evidence type="ECO:0000313" key="11">
    <source>
        <dbReference type="EMBL" id="BCJ85935.1"/>
    </source>
</evidence>
<feature type="binding site" evidence="7 9">
    <location>
        <position position="74"/>
    </location>
    <ligand>
        <name>substrate</name>
    </ligand>
</feature>
<feature type="binding site" evidence="7 9">
    <location>
        <position position="87"/>
    </location>
    <ligand>
        <name>substrate</name>
    </ligand>
</feature>
<comment type="pathway">
    <text evidence="2 7">Metabolic intermediate biosynthesis; chorismate biosynthesis; chorismate from D-erythrose 4-phosphate and phosphoenolpyruvate: step 3/7.</text>
</comment>
<evidence type="ECO:0000256" key="10">
    <source>
        <dbReference type="PIRSR" id="PIRSR001399-3"/>
    </source>
</evidence>
<keyword evidence="12" id="KW-1185">Reference proteome</keyword>
<dbReference type="HAMAP" id="MF_00169">
    <property type="entry name" value="AroQ"/>
    <property type="match status" value="1"/>
</dbReference>
<comment type="function">
    <text evidence="7">Catalyzes a trans-dehydration via an enolate intermediate.</text>
</comment>
<keyword evidence="7" id="KW-0028">Amino-acid biosynthesis</keyword>
<feature type="active site" description="Proton donor" evidence="7 8">
    <location>
        <position position="100"/>
    </location>
</feature>
<dbReference type="GO" id="GO:0019631">
    <property type="term" value="P:quinate catabolic process"/>
    <property type="evidence" value="ECO:0007669"/>
    <property type="project" value="TreeGrafter"/>
</dbReference>